<dbReference type="Gene3D" id="3.80.10.10">
    <property type="entry name" value="Ribonuclease Inhibitor"/>
    <property type="match status" value="2"/>
</dbReference>
<dbReference type="PANTHER" id="PTHR15454:SF69">
    <property type="entry name" value="SERINE_THREONINE-PROTEIN KINASE 11-INTERACTING PROTEIN"/>
    <property type="match status" value="1"/>
</dbReference>
<dbReference type="InterPro" id="IPR032675">
    <property type="entry name" value="LRR_dom_sf"/>
</dbReference>
<dbReference type="Ensembl" id="ENSCVAT00000017023.1">
    <property type="protein sequence ID" value="ENSCVAP00000026726.1"/>
    <property type="gene ID" value="ENSCVAG00000012470.1"/>
</dbReference>
<evidence type="ECO:0000313" key="6">
    <source>
        <dbReference type="Ensembl" id="ENSCVAP00000026726.1"/>
    </source>
</evidence>
<dbReference type="Pfam" id="PF15904">
    <property type="entry name" value="LIP1"/>
    <property type="match status" value="1"/>
</dbReference>
<reference evidence="6" key="1">
    <citation type="submission" date="2025-08" db="UniProtKB">
        <authorList>
            <consortium name="Ensembl"/>
        </authorList>
    </citation>
    <scope>IDENTIFICATION</scope>
</reference>
<keyword evidence="2" id="KW-0963">Cytoplasm</keyword>
<dbReference type="SUPFAM" id="SSF52075">
    <property type="entry name" value="Outer arm dynein light chain 1"/>
    <property type="match status" value="1"/>
</dbReference>
<sequence length="268" mass="29637">MAVAHPGQSSLVHSLATLLRNNGDMVLDGSSTLTLPACSLQQLTRLFEQHLLSRSQQHGFLALPSHPADTSSLLQLQFLFDVLQKTISLKIHTSISVVIFQELLSLCGGDLSSALPWLELHTLNFSYNSILCLDQSLGLLNVLKSLDLSHNKIQDCEEFLKPLTELEHLNLGYNCLQRAPVLSPSSRAKLHTLVLRNNQLETINGVEQLSSLQHLDLAYNLLLEHSQLAPLSLLHCLCTVRRHSPEMGFSSSLCLLEALRVGSVQDKL</sequence>
<keyword evidence="3" id="KW-0433">Leucine-rich repeat</keyword>
<evidence type="ECO:0000256" key="3">
    <source>
        <dbReference type="ARBA" id="ARBA00022614"/>
    </source>
</evidence>
<dbReference type="InterPro" id="IPR031782">
    <property type="entry name" value="LIP1_N"/>
</dbReference>
<dbReference type="STRING" id="28743.ENSCVAP00000026726"/>
<evidence type="ECO:0000259" key="5">
    <source>
        <dbReference type="Pfam" id="PF15904"/>
    </source>
</evidence>
<dbReference type="Pfam" id="PF12799">
    <property type="entry name" value="LRR_4"/>
    <property type="match status" value="1"/>
</dbReference>
<dbReference type="GO" id="GO:0005737">
    <property type="term" value="C:cytoplasm"/>
    <property type="evidence" value="ECO:0007669"/>
    <property type="project" value="UniProtKB-SubCell"/>
</dbReference>
<keyword evidence="7" id="KW-1185">Reference proteome</keyword>
<evidence type="ECO:0000256" key="1">
    <source>
        <dbReference type="ARBA" id="ARBA00004496"/>
    </source>
</evidence>
<dbReference type="AlphaFoldDB" id="A0A3Q2E3E1"/>
<dbReference type="InterPro" id="IPR025875">
    <property type="entry name" value="Leu-rich_rpt_4"/>
</dbReference>
<dbReference type="InterPro" id="IPR001611">
    <property type="entry name" value="Leu-rich_rpt"/>
</dbReference>
<dbReference type="GeneTree" id="ENSGT00940000158471"/>
<evidence type="ECO:0000313" key="7">
    <source>
        <dbReference type="Proteomes" id="UP000265020"/>
    </source>
</evidence>
<name>A0A3Q2E3E1_CYPVA</name>
<proteinExistence type="predicted"/>
<comment type="subcellular location">
    <subcellularLocation>
        <location evidence="1">Cytoplasm</location>
    </subcellularLocation>
</comment>
<organism evidence="6 7">
    <name type="scientific">Cyprinodon variegatus</name>
    <name type="common">Sheepshead minnow</name>
    <dbReference type="NCBI Taxonomy" id="28743"/>
    <lineage>
        <taxon>Eukaryota</taxon>
        <taxon>Metazoa</taxon>
        <taxon>Chordata</taxon>
        <taxon>Craniata</taxon>
        <taxon>Vertebrata</taxon>
        <taxon>Euteleostomi</taxon>
        <taxon>Actinopterygii</taxon>
        <taxon>Neopterygii</taxon>
        <taxon>Teleostei</taxon>
        <taxon>Neoteleostei</taxon>
        <taxon>Acanthomorphata</taxon>
        <taxon>Ovalentaria</taxon>
        <taxon>Atherinomorphae</taxon>
        <taxon>Cyprinodontiformes</taxon>
        <taxon>Cyprinodontidae</taxon>
        <taxon>Cyprinodon</taxon>
    </lineage>
</organism>
<dbReference type="Proteomes" id="UP000265020">
    <property type="component" value="Unassembled WGS sequence"/>
</dbReference>
<evidence type="ECO:0000256" key="4">
    <source>
        <dbReference type="ARBA" id="ARBA00022737"/>
    </source>
</evidence>
<accession>A0A3Q2E3E1</accession>
<dbReference type="PRINTS" id="PR00019">
    <property type="entry name" value="LEURICHRPT"/>
</dbReference>
<reference evidence="6" key="2">
    <citation type="submission" date="2025-09" db="UniProtKB">
        <authorList>
            <consortium name="Ensembl"/>
        </authorList>
    </citation>
    <scope>IDENTIFICATION</scope>
</reference>
<dbReference type="GO" id="GO:0008104">
    <property type="term" value="P:intracellular protein localization"/>
    <property type="evidence" value="ECO:0007669"/>
    <property type="project" value="TreeGrafter"/>
</dbReference>
<dbReference type="PROSITE" id="PS51450">
    <property type="entry name" value="LRR"/>
    <property type="match status" value="3"/>
</dbReference>
<dbReference type="OMA" id="SMVKIFP"/>
<evidence type="ECO:0000256" key="2">
    <source>
        <dbReference type="ARBA" id="ARBA00022490"/>
    </source>
</evidence>
<dbReference type="PANTHER" id="PTHR15454">
    <property type="entry name" value="NISCHARIN RELATED"/>
    <property type="match status" value="1"/>
</dbReference>
<keyword evidence="4" id="KW-0677">Repeat</keyword>
<protein>
    <recommendedName>
        <fullName evidence="5">LKB1 serine/threonine kinase interacting protein 1 N-terminal domain-containing protein</fullName>
    </recommendedName>
</protein>
<feature type="domain" description="LKB1 serine/threonine kinase interacting protein 1 N-terminal" evidence="5">
    <location>
        <begin position="8"/>
        <end position="91"/>
    </location>
</feature>